<protein>
    <submittedName>
        <fullName evidence="4">Methylmalonyl-CoA epimerase</fullName>
        <ecNumber evidence="4">5.1.99.1</ecNumber>
    </submittedName>
</protein>
<dbReference type="EMBL" id="JACXWD010000002">
    <property type="protein sequence ID" value="MBD3866753.1"/>
    <property type="molecule type" value="Genomic_DNA"/>
</dbReference>
<dbReference type="Gene3D" id="3.10.180.10">
    <property type="entry name" value="2,3-Dihydroxybiphenyl 1,2-Dioxygenase, domain 1"/>
    <property type="match status" value="1"/>
</dbReference>
<dbReference type="SUPFAM" id="SSF54593">
    <property type="entry name" value="Glyoxalase/Bleomycin resistance protein/Dihydroxybiphenyl dioxygenase"/>
    <property type="match status" value="1"/>
</dbReference>
<dbReference type="GO" id="GO:0004493">
    <property type="term" value="F:methylmalonyl-CoA epimerase activity"/>
    <property type="evidence" value="ECO:0007669"/>
    <property type="project" value="UniProtKB-EC"/>
</dbReference>
<dbReference type="Pfam" id="PF13669">
    <property type="entry name" value="Glyoxalase_4"/>
    <property type="match status" value="1"/>
</dbReference>
<dbReference type="GO" id="GO:0046872">
    <property type="term" value="F:metal ion binding"/>
    <property type="evidence" value="ECO:0007669"/>
    <property type="project" value="UniProtKB-KW"/>
</dbReference>
<evidence type="ECO:0000313" key="4">
    <source>
        <dbReference type="EMBL" id="MBD3866753.1"/>
    </source>
</evidence>
<dbReference type="PROSITE" id="PS51819">
    <property type="entry name" value="VOC"/>
    <property type="match status" value="1"/>
</dbReference>
<evidence type="ECO:0000256" key="1">
    <source>
        <dbReference type="ARBA" id="ARBA00009308"/>
    </source>
</evidence>
<dbReference type="EC" id="5.1.99.1" evidence="4"/>
<dbReference type="InterPro" id="IPR051785">
    <property type="entry name" value="MMCE/EMCE_epimerase"/>
</dbReference>
<dbReference type="PANTHER" id="PTHR43048">
    <property type="entry name" value="METHYLMALONYL-COA EPIMERASE"/>
    <property type="match status" value="1"/>
</dbReference>
<dbReference type="InterPro" id="IPR037523">
    <property type="entry name" value="VOC_core"/>
</dbReference>
<keyword evidence="4" id="KW-0413">Isomerase</keyword>
<evidence type="ECO:0000313" key="5">
    <source>
        <dbReference type="Proteomes" id="UP000648239"/>
    </source>
</evidence>
<feature type="domain" description="VOC" evidence="3">
    <location>
        <begin position="4"/>
        <end position="131"/>
    </location>
</feature>
<accession>A0A8J6XS04</accession>
<dbReference type="Proteomes" id="UP000648239">
    <property type="component" value="Unassembled WGS sequence"/>
</dbReference>
<organism evidence="4 5">
    <name type="scientific">Candidatus Polarisedimenticola svalbardensis</name>
    <dbReference type="NCBI Taxonomy" id="2886004"/>
    <lineage>
        <taxon>Bacteria</taxon>
        <taxon>Pseudomonadati</taxon>
        <taxon>Acidobacteriota</taxon>
        <taxon>Candidatus Polarisedimenticolia</taxon>
        <taxon>Candidatus Polarisedimenticolales</taxon>
        <taxon>Candidatus Polarisedimenticolaceae</taxon>
        <taxon>Candidatus Polarisedimenticola</taxon>
    </lineage>
</organism>
<dbReference type="GO" id="GO:0046491">
    <property type="term" value="P:L-methylmalonyl-CoA metabolic process"/>
    <property type="evidence" value="ECO:0007669"/>
    <property type="project" value="TreeGrafter"/>
</dbReference>
<dbReference type="InterPro" id="IPR017515">
    <property type="entry name" value="MeMalonyl-CoA_epimerase"/>
</dbReference>
<sequence>MIAKINHIGIAVKSLDERLRFWKALGLKPGETELLASEKVQVSFLPVGESSIELLEPTDGDSPVGRYIEKRGEGIHHIALQVTELDSLLGALEEAGFQVLHGGAQPGADGSRVGFLHPRSCGGVLVELVEEADRKDAPGTMAPGETVLAYLRDPQEKIWGVLRSLDASGIVLEGIDLGSFDDWISQVERGEESVVGPSVVFLPMSRIERVLLDRTSGDIPSLSERFFRRVGRSVLEVLGDCR</sequence>
<keyword evidence="2" id="KW-0479">Metal-binding</keyword>
<reference evidence="4 5" key="1">
    <citation type="submission" date="2020-08" db="EMBL/GenBank/DDBJ databases">
        <title>Acidobacteriota in marine sediments use diverse sulfur dissimilation pathways.</title>
        <authorList>
            <person name="Wasmund K."/>
        </authorList>
    </citation>
    <scope>NUCLEOTIDE SEQUENCE [LARGE SCALE GENOMIC DNA]</scope>
    <source>
        <strain evidence="4">MAG AM4</strain>
    </source>
</reference>
<evidence type="ECO:0000259" key="3">
    <source>
        <dbReference type="PROSITE" id="PS51819"/>
    </source>
</evidence>
<evidence type="ECO:0000256" key="2">
    <source>
        <dbReference type="ARBA" id="ARBA00022723"/>
    </source>
</evidence>
<dbReference type="PANTHER" id="PTHR43048:SF3">
    <property type="entry name" value="METHYLMALONYL-COA EPIMERASE, MITOCHONDRIAL"/>
    <property type="match status" value="1"/>
</dbReference>
<comment type="similarity">
    <text evidence="1">Belongs to the methylmalonyl-CoA epimerase family.</text>
</comment>
<gene>
    <name evidence="4" type="primary">mce</name>
    <name evidence="4" type="ORF">IFK94_01390</name>
</gene>
<comment type="caution">
    <text evidence="4">The sequence shown here is derived from an EMBL/GenBank/DDBJ whole genome shotgun (WGS) entry which is preliminary data.</text>
</comment>
<dbReference type="AlphaFoldDB" id="A0A8J6XS04"/>
<dbReference type="NCBIfam" id="TIGR03081">
    <property type="entry name" value="metmalonyl_epim"/>
    <property type="match status" value="1"/>
</dbReference>
<name>A0A8J6XS04_9BACT</name>
<dbReference type="InterPro" id="IPR029068">
    <property type="entry name" value="Glyas_Bleomycin-R_OHBP_Dase"/>
</dbReference>
<proteinExistence type="inferred from homology"/>
<dbReference type="CDD" id="cd07249">
    <property type="entry name" value="MMCE"/>
    <property type="match status" value="1"/>
</dbReference>